<dbReference type="CDD" id="cd01299">
    <property type="entry name" value="Met_dep_hydrolase_A"/>
    <property type="match status" value="1"/>
</dbReference>
<dbReference type="Proteomes" id="UP001388673">
    <property type="component" value="Unassembled WGS sequence"/>
</dbReference>
<dbReference type="InterPro" id="IPR006680">
    <property type="entry name" value="Amidohydro-rel"/>
</dbReference>
<dbReference type="SUPFAM" id="SSF51556">
    <property type="entry name" value="Metallo-dependent hydrolases"/>
    <property type="match status" value="1"/>
</dbReference>
<dbReference type="PANTHER" id="PTHR43135:SF3">
    <property type="entry name" value="ALPHA-D-RIBOSE 1-METHYLPHOSPHONATE 5-TRIPHOSPHATE DIPHOSPHATASE"/>
    <property type="match status" value="1"/>
</dbReference>
<organism evidence="2 3">
    <name type="scientific">Kwoniella newhampshirensis</name>
    <dbReference type="NCBI Taxonomy" id="1651941"/>
    <lineage>
        <taxon>Eukaryota</taxon>
        <taxon>Fungi</taxon>
        <taxon>Dikarya</taxon>
        <taxon>Basidiomycota</taxon>
        <taxon>Agaricomycotina</taxon>
        <taxon>Tremellomycetes</taxon>
        <taxon>Tremellales</taxon>
        <taxon>Cryptococcaceae</taxon>
        <taxon>Kwoniella</taxon>
    </lineage>
</organism>
<dbReference type="Gene3D" id="3.20.20.140">
    <property type="entry name" value="Metal-dependent hydrolases"/>
    <property type="match status" value="1"/>
</dbReference>
<reference evidence="2 3" key="1">
    <citation type="journal article" date="2024" name="bioRxiv">
        <title>Comparative genomics of Cryptococcus and Kwoniella reveals pathogenesis evolution and contrasting karyotype dynamics via intercentromeric recombination or chromosome fusion.</title>
        <authorList>
            <person name="Coelho M.A."/>
            <person name="David-Palma M."/>
            <person name="Shea T."/>
            <person name="Bowers K."/>
            <person name="McGinley-Smith S."/>
            <person name="Mohammad A.W."/>
            <person name="Gnirke A."/>
            <person name="Yurkov A.M."/>
            <person name="Nowrousian M."/>
            <person name="Sun S."/>
            <person name="Cuomo C.A."/>
            <person name="Heitman J."/>
        </authorList>
    </citation>
    <scope>NUCLEOTIDE SEQUENCE [LARGE SCALE GENOMIC DNA]</scope>
    <source>
        <strain evidence="2 3">CBS 13917</strain>
    </source>
</reference>
<evidence type="ECO:0000313" key="2">
    <source>
        <dbReference type="EMBL" id="KAK8864561.1"/>
    </source>
</evidence>
<dbReference type="InterPro" id="IPR051781">
    <property type="entry name" value="Metallo-dep_Hydrolase"/>
</dbReference>
<evidence type="ECO:0000259" key="1">
    <source>
        <dbReference type="Pfam" id="PF01979"/>
    </source>
</evidence>
<dbReference type="AlphaFoldDB" id="A0AAW0Z379"/>
<dbReference type="InterPro" id="IPR032466">
    <property type="entry name" value="Metal_Hydrolase"/>
</dbReference>
<dbReference type="RefSeq" id="XP_066804857.1">
    <property type="nucleotide sequence ID" value="XM_066944934.1"/>
</dbReference>
<dbReference type="InterPro" id="IPR057744">
    <property type="entry name" value="OTAase-like"/>
</dbReference>
<protein>
    <recommendedName>
        <fullName evidence="1">Amidohydrolase-related domain-containing protein</fullName>
    </recommendedName>
</protein>
<dbReference type="KEGG" id="kne:92179070"/>
<dbReference type="Pfam" id="PF01979">
    <property type="entry name" value="Amidohydro_1"/>
    <property type="match status" value="1"/>
</dbReference>
<gene>
    <name evidence="2" type="ORF">IAR55_001811</name>
</gene>
<dbReference type="GeneID" id="92179070"/>
<evidence type="ECO:0000313" key="3">
    <source>
        <dbReference type="Proteomes" id="UP001388673"/>
    </source>
</evidence>
<name>A0AAW0Z379_9TREE</name>
<dbReference type="GO" id="GO:0016810">
    <property type="term" value="F:hydrolase activity, acting on carbon-nitrogen (but not peptide) bonds"/>
    <property type="evidence" value="ECO:0007669"/>
    <property type="project" value="InterPro"/>
</dbReference>
<accession>A0AAW0Z379</accession>
<comment type="caution">
    <text evidence="2">The sequence shown here is derived from an EMBL/GenBank/DDBJ whole genome shotgun (WGS) entry which is preliminary data.</text>
</comment>
<dbReference type="PANTHER" id="PTHR43135">
    <property type="entry name" value="ALPHA-D-RIBOSE 1-METHYLPHOSPHONATE 5-TRIPHOSPHATE DIPHOSPHATASE"/>
    <property type="match status" value="1"/>
</dbReference>
<sequence length="461" mass="50299">MMSPNEDALNWKTTHWLPYPLPADYTVVNDPWIRPEQVPTSFVGVNVVDVEGETVLKNMTVKIRKGKFESIAPTGDNDIADEKHMVVDATGLFMCPGLIDCHAHVTAVPVKSEGLSFLHDNETALKSTWVLRGMLLRGFTTARDVGGATRHYKDATENWVIPGPRLFICGGPLLSQTGGHGDISGRDDPLPCSCSRQRGESMGWTADGVDECLKKARKLMMMGADHIKIAASGGVLSDTETLTATQFTIPEMKAIVQTVDQMEGTMVTAHCFTTKAARAAIEAGVRGIEHGSLIDIPTLKLMAEKGVFLTPTLIVSDAIARPPYDKMTTPYQHEKVQHVVKESYEMLKNAHEAGVCIGYGTDCFGILHPNQLAEFDLRKKVLPSPAILKQATINAAKMLRMEGKLGIIKLGAFADFLLLSASPLEDVGILNRPRQHFKGILKDGRCVFSRLSGLPVEVSIE</sequence>
<dbReference type="EMBL" id="JBCAWK010000003">
    <property type="protein sequence ID" value="KAK8864561.1"/>
    <property type="molecule type" value="Genomic_DNA"/>
</dbReference>
<proteinExistence type="predicted"/>
<dbReference type="Gene3D" id="2.30.40.10">
    <property type="entry name" value="Urease, subunit C, domain 1"/>
    <property type="match status" value="1"/>
</dbReference>
<dbReference type="InterPro" id="IPR011059">
    <property type="entry name" value="Metal-dep_hydrolase_composite"/>
</dbReference>
<dbReference type="SUPFAM" id="SSF51338">
    <property type="entry name" value="Composite domain of metallo-dependent hydrolases"/>
    <property type="match status" value="1"/>
</dbReference>
<keyword evidence="3" id="KW-1185">Reference proteome</keyword>
<feature type="domain" description="Amidohydrolase-related" evidence="1">
    <location>
        <begin position="93"/>
        <end position="442"/>
    </location>
</feature>